<accession>A0A842IM88</accession>
<gene>
    <name evidence="1" type="ORF">H7F21_01530</name>
</gene>
<sequence length="181" mass="20890">MERNKSFRNTLIVIFTSAILLSCFSTKNEYGSRRFNTSRFKLKPNTNPDYVNIIDTSALYIPIHTKEFIKKYGLENYITGYKFYDRGRVGLFKGVNFSKPDTFNPKKASMCFYNNTEDGFFIECLTPIPGGGYALSKGKLIRVSNDTLLITRFKSAISSNDTLYFKKKKLPVGFLRFKPDW</sequence>
<dbReference type="AlphaFoldDB" id="A0A842IM88"/>
<dbReference type="Proteomes" id="UP000533900">
    <property type="component" value="Unassembled WGS sequence"/>
</dbReference>
<evidence type="ECO:0000313" key="2">
    <source>
        <dbReference type="Proteomes" id="UP000533900"/>
    </source>
</evidence>
<dbReference type="RefSeq" id="WP_185787470.1">
    <property type="nucleotide sequence ID" value="NZ_JACLCP010000001.1"/>
</dbReference>
<dbReference type="PROSITE" id="PS51257">
    <property type="entry name" value="PROKAR_LIPOPROTEIN"/>
    <property type="match status" value="1"/>
</dbReference>
<evidence type="ECO:0000313" key="1">
    <source>
        <dbReference type="EMBL" id="MBC2843755.1"/>
    </source>
</evidence>
<name>A0A842IM88_9FLAO</name>
<comment type="caution">
    <text evidence="1">The sequence shown here is derived from an EMBL/GenBank/DDBJ whole genome shotgun (WGS) entry which is preliminary data.</text>
</comment>
<organism evidence="1 2">
    <name type="scientific">Winogradskyella flava</name>
    <dbReference type="NCBI Taxonomy" id="1884876"/>
    <lineage>
        <taxon>Bacteria</taxon>
        <taxon>Pseudomonadati</taxon>
        <taxon>Bacteroidota</taxon>
        <taxon>Flavobacteriia</taxon>
        <taxon>Flavobacteriales</taxon>
        <taxon>Flavobacteriaceae</taxon>
        <taxon>Winogradskyella</taxon>
    </lineage>
</organism>
<protein>
    <recommendedName>
        <fullName evidence="3">Lipoprotein</fullName>
    </recommendedName>
</protein>
<evidence type="ECO:0008006" key="3">
    <source>
        <dbReference type="Google" id="ProtNLM"/>
    </source>
</evidence>
<dbReference type="EMBL" id="JACLCP010000001">
    <property type="protein sequence ID" value="MBC2843755.1"/>
    <property type="molecule type" value="Genomic_DNA"/>
</dbReference>
<reference evidence="1" key="1">
    <citation type="submission" date="2020-08" db="EMBL/GenBank/DDBJ databases">
        <title>Winogradskyella ouciana sp. nov., isolated from the hadal seawater of the Mariana Trench.</title>
        <authorList>
            <person name="He X."/>
        </authorList>
    </citation>
    <scope>NUCLEOTIDE SEQUENCE [LARGE SCALE GENOMIC DNA]</scope>
    <source>
        <strain evidence="1">KCTC 52348</strain>
    </source>
</reference>
<keyword evidence="2" id="KW-1185">Reference proteome</keyword>
<proteinExistence type="predicted"/>